<evidence type="ECO:0000313" key="1">
    <source>
        <dbReference type="EMBL" id="KAJ9094521.1"/>
    </source>
</evidence>
<keyword evidence="2" id="KW-1185">Reference proteome</keyword>
<protein>
    <submittedName>
        <fullName evidence="1">Uncharacterized protein</fullName>
    </submittedName>
</protein>
<accession>A0ACC2V644</accession>
<gene>
    <name evidence="1" type="ORF">QFC19_007931</name>
</gene>
<reference evidence="1" key="1">
    <citation type="submission" date="2023-04" db="EMBL/GenBank/DDBJ databases">
        <title>Draft Genome sequencing of Naganishia species isolated from polar environments using Oxford Nanopore Technology.</title>
        <authorList>
            <person name="Leo P."/>
            <person name="Venkateswaran K."/>
        </authorList>
    </citation>
    <scope>NUCLEOTIDE SEQUENCE</scope>
    <source>
        <strain evidence="1">MNA-CCFEE 5261</strain>
    </source>
</reference>
<dbReference type="EMBL" id="JASBWR010000111">
    <property type="protein sequence ID" value="KAJ9094521.1"/>
    <property type="molecule type" value="Genomic_DNA"/>
</dbReference>
<dbReference type="Proteomes" id="UP001241377">
    <property type="component" value="Unassembled WGS sequence"/>
</dbReference>
<name>A0ACC2V644_9TREE</name>
<evidence type="ECO:0000313" key="2">
    <source>
        <dbReference type="Proteomes" id="UP001241377"/>
    </source>
</evidence>
<organism evidence="1 2">
    <name type="scientific">Naganishia cerealis</name>
    <dbReference type="NCBI Taxonomy" id="610337"/>
    <lineage>
        <taxon>Eukaryota</taxon>
        <taxon>Fungi</taxon>
        <taxon>Dikarya</taxon>
        <taxon>Basidiomycota</taxon>
        <taxon>Agaricomycotina</taxon>
        <taxon>Tremellomycetes</taxon>
        <taxon>Filobasidiales</taxon>
        <taxon>Filobasidiaceae</taxon>
        <taxon>Naganishia</taxon>
    </lineage>
</organism>
<proteinExistence type="predicted"/>
<sequence length="502" mass="56172">MQLTDLPDEIVARVFSYVLPNVLHDKFLPSKSWDTLSGLQLLAYKSIVSGTIIVRGGNHTNKMDSVGLFHTQTELKSAFTIKTMERGYDTIRDLIMYNMKSQTPVLPVELGLYYRSDGHETEEYVVSELRAMVKILELLAVGYLLAIPVVNVQLEHNADPSPTLKSLRRKVTNRMLALDKRLCKVLFAREFAASPFYDHLQFMSSRFENLKQIHFWNDGIRDISLPRVASCAPNLQVLDLSGNSISNLVRVPVSESITVLRVRANGLTSLEGLEFKSCGSLRVLDASVNDIGSLEGVFLPPSIRNLDVSFNAIAKVGLIMLPANLETLKLSKNSILSLTHLELPPSLQKLQLDSNNITALPIDFFHHTHKLTVLDLSDNKIDDLDELGQLPDSLQHLKLDGNQIDYSNLSNILQPNLRTLSMASTGLVSLTHLNFPPYLSDINFSKNEISELAHIKFGPHLAKLDLSYNRLESYNPAQQKLDIPATAMVILEHNSLKDEVEK</sequence>
<comment type="caution">
    <text evidence="1">The sequence shown here is derived from an EMBL/GenBank/DDBJ whole genome shotgun (WGS) entry which is preliminary data.</text>
</comment>